<gene>
    <name evidence="4" type="ORF">IAA55_05590</name>
</gene>
<dbReference type="Pfam" id="PF01370">
    <property type="entry name" value="Epimerase"/>
    <property type="match status" value="1"/>
</dbReference>
<dbReference type="Proteomes" id="UP000823912">
    <property type="component" value="Unassembled WGS sequence"/>
</dbReference>
<reference evidence="4" key="1">
    <citation type="submission" date="2020-10" db="EMBL/GenBank/DDBJ databases">
        <authorList>
            <person name="Gilroy R."/>
        </authorList>
    </citation>
    <scope>NUCLEOTIDE SEQUENCE</scope>
    <source>
        <strain evidence="4">ChiSjej5B23-6657</strain>
    </source>
</reference>
<proteinExistence type="inferred from homology"/>
<dbReference type="PANTHER" id="PTHR10366:SF564">
    <property type="entry name" value="STEROL-4-ALPHA-CARBOXYLATE 3-DEHYDROGENASE, DECARBOXYLATING"/>
    <property type="match status" value="1"/>
</dbReference>
<comment type="caution">
    <text evidence="4">The sequence shown here is derived from an EMBL/GenBank/DDBJ whole genome shotgun (WGS) entry which is preliminary data.</text>
</comment>
<dbReference type="InterPro" id="IPR050425">
    <property type="entry name" value="NAD(P)_dehydrat-like"/>
</dbReference>
<dbReference type="InterPro" id="IPR001509">
    <property type="entry name" value="Epimerase_deHydtase"/>
</dbReference>
<evidence type="ECO:0000256" key="1">
    <source>
        <dbReference type="ARBA" id="ARBA00023002"/>
    </source>
</evidence>
<dbReference type="GO" id="GO:0016616">
    <property type="term" value="F:oxidoreductase activity, acting on the CH-OH group of donors, NAD or NADP as acceptor"/>
    <property type="evidence" value="ECO:0007669"/>
    <property type="project" value="TreeGrafter"/>
</dbReference>
<name>A0A9D1E9J7_9FIRM</name>
<dbReference type="EMBL" id="DVHM01000090">
    <property type="protein sequence ID" value="HIR70733.1"/>
    <property type="molecule type" value="Genomic_DNA"/>
</dbReference>
<evidence type="ECO:0000259" key="3">
    <source>
        <dbReference type="Pfam" id="PF01370"/>
    </source>
</evidence>
<dbReference type="InterPro" id="IPR036291">
    <property type="entry name" value="NAD(P)-bd_dom_sf"/>
</dbReference>
<comment type="similarity">
    <text evidence="2">Belongs to the NAD(P)-dependent epimerase/dehydratase family. Dihydroflavonol-4-reductase subfamily.</text>
</comment>
<protein>
    <submittedName>
        <fullName evidence="4">NAD-dependent epimerase/dehydratase family protein</fullName>
    </submittedName>
</protein>
<dbReference type="AlphaFoldDB" id="A0A9D1E9J7"/>
<evidence type="ECO:0000313" key="5">
    <source>
        <dbReference type="Proteomes" id="UP000823912"/>
    </source>
</evidence>
<dbReference type="Gene3D" id="3.40.50.720">
    <property type="entry name" value="NAD(P)-binding Rossmann-like Domain"/>
    <property type="match status" value="1"/>
</dbReference>
<organism evidence="4 5">
    <name type="scientific">Candidatus Pullilachnospira gallistercoris</name>
    <dbReference type="NCBI Taxonomy" id="2840911"/>
    <lineage>
        <taxon>Bacteria</taxon>
        <taxon>Bacillati</taxon>
        <taxon>Bacillota</taxon>
        <taxon>Clostridia</taxon>
        <taxon>Lachnospirales</taxon>
        <taxon>Lachnospiraceae</taxon>
        <taxon>Lachnospiraceae incertae sedis</taxon>
        <taxon>Candidatus Pullilachnospira</taxon>
    </lineage>
</organism>
<reference evidence="4" key="2">
    <citation type="journal article" date="2021" name="PeerJ">
        <title>Extensive microbial diversity within the chicken gut microbiome revealed by metagenomics and culture.</title>
        <authorList>
            <person name="Gilroy R."/>
            <person name="Ravi A."/>
            <person name="Getino M."/>
            <person name="Pursley I."/>
            <person name="Horton D.L."/>
            <person name="Alikhan N.F."/>
            <person name="Baker D."/>
            <person name="Gharbi K."/>
            <person name="Hall N."/>
            <person name="Watson M."/>
            <person name="Adriaenssens E.M."/>
            <person name="Foster-Nyarko E."/>
            <person name="Jarju S."/>
            <person name="Secka A."/>
            <person name="Antonio M."/>
            <person name="Oren A."/>
            <person name="Chaudhuri R.R."/>
            <person name="La Ragione R."/>
            <person name="Hildebrand F."/>
            <person name="Pallen M.J."/>
        </authorList>
    </citation>
    <scope>NUCLEOTIDE SEQUENCE</scope>
    <source>
        <strain evidence="4">ChiSjej5B23-6657</strain>
    </source>
</reference>
<keyword evidence="1" id="KW-0560">Oxidoreductase</keyword>
<feature type="domain" description="NAD-dependent epimerase/dehydratase" evidence="3">
    <location>
        <begin position="10"/>
        <end position="241"/>
    </location>
</feature>
<accession>A0A9D1E9J7</accession>
<dbReference type="SUPFAM" id="SSF51735">
    <property type="entry name" value="NAD(P)-binding Rossmann-fold domains"/>
    <property type="match status" value="1"/>
</dbReference>
<dbReference type="PANTHER" id="PTHR10366">
    <property type="entry name" value="NAD DEPENDENT EPIMERASE/DEHYDRATASE"/>
    <property type="match status" value="1"/>
</dbReference>
<evidence type="ECO:0000313" key="4">
    <source>
        <dbReference type="EMBL" id="HIR70733.1"/>
    </source>
</evidence>
<evidence type="ECO:0000256" key="2">
    <source>
        <dbReference type="ARBA" id="ARBA00023445"/>
    </source>
</evidence>
<sequence>MKREENTLYLVTGAAGFLGGHVCRQLLERGDRVRAFVLPKDPAAKYLPKDVEIVEGDLCDRESLEPFFSVEEGTKTICIHVASMVTVDPDFNQKLIDINVGGAKNMIAKCLEHGECEKLVYVSSTGAIPESPKGEKIREADTFDPNQVVGWYSKSKAMATQAVLDAVKYQGLNACVVHPSGILGPDDMAVSETTGTIIRIINGEMPIGMQGSFNLCDVRDLARGCILAADKGRSGECYILGNEEVTLKELCQMLTAECGCKPIRFYLPLGIANKMAKLMERQAKKKGKKPMMTTFSVYNLARNNTFDYSKAKEELGYQTRSYQETIHDEVKWLESAGKIRTAKKTQSSHQKREALAG</sequence>